<reference evidence="2 3" key="1">
    <citation type="journal article" date="2014" name="Int. J. Syst. Evol. Microbiol.">
        <title>Complete genome sequence of Corynebacterium casei LMG S-19264T (=DSM 44701T), isolated from a smear-ripened cheese.</title>
        <authorList>
            <consortium name="US DOE Joint Genome Institute (JGI-PGF)"/>
            <person name="Walter F."/>
            <person name="Albersmeier A."/>
            <person name="Kalinowski J."/>
            <person name="Ruckert C."/>
        </authorList>
    </citation>
    <scope>NUCLEOTIDE SEQUENCE [LARGE SCALE GENOMIC DNA]</scope>
    <source>
        <strain evidence="2 3">CGMCC 4.7111</strain>
    </source>
</reference>
<evidence type="ECO:0000256" key="1">
    <source>
        <dbReference type="SAM" id="MobiDB-lite"/>
    </source>
</evidence>
<gene>
    <name evidence="2" type="ORF">GCM10011579_033570</name>
</gene>
<dbReference type="AlphaFoldDB" id="A0A918D450"/>
<dbReference type="Proteomes" id="UP000600365">
    <property type="component" value="Unassembled WGS sequence"/>
</dbReference>
<proteinExistence type="predicted"/>
<evidence type="ECO:0000313" key="3">
    <source>
        <dbReference type="Proteomes" id="UP000600365"/>
    </source>
</evidence>
<feature type="compositionally biased region" description="Polar residues" evidence="1">
    <location>
        <begin position="58"/>
        <end position="75"/>
    </location>
</feature>
<feature type="region of interest" description="Disordered" evidence="1">
    <location>
        <begin position="47"/>
        <end position="75"/>
    </location>
</feature>
<comment type="caution">
    <text evidence="2">The sequence shown here is derived from an EMBL/GenBank/DDBJ whole genome shotgun (WGS) entry which is preliminary data.</text>
</comment>
<accession>A0A918D450</accession>
<organism evidence="2 3">
    <name type="scientific">Streptomyces albiflavescens</name>
    <dbReference type="NCBI Taxonomy" id="1623582"/>
    <lineage>
        <taxon>Bacteria</taxon>
        <taxon>Bacillati</taxon>
        <taxon>Actinomycetota</taxon>
        <taxon>Actinomycetes</taxon>
        <taxon>Kitasatosporales</taxon>
        <taxon>Streptomycetaceae</taxon>
        <taxon>Streptomyces</taxon>
    </lineage>
</organism>
<name>A0A918D450_9ACTN</name>
<keyword evidence="3" id="KW-1185">Reference proteome</keyword>
<evidence type="ECO:0000313" key="2">
    <source>
        <dbReference type="EMBL" id="GGN64300.1"/>
    </source>
</evidence>
<sequence length="75" mass="8418">MPAIPIETVWDVTLRRGNVLAFENTRGGSAPRAVEFYETRYDAEPYVPRKVALPDDQPTGTPETSPTNASRQRTR</sequence>
<dbReference type="EMBL" id="BMMM01000005">
    <property type="protein sequence ID" value="GGN64300.1"/>
    <property type="molecule type" value="Genomic_DNA"/>
</dbReference>
<protein>
    <submittedName>
        <fullName evidence="2">Uncharacterized protein</fullName>
    </submittedName>
</protein>